<protein>
    <submittedName>
        <fullName evidence="3">RidA family protein</fullName>
    </submittedName>
</protein>
<evidence type="ECO:0000256" key="2">
    <source>
        <dbReference type="SAM" id="MobiDB-lite"/>
    </source>
</evidence>
<organism evidence="3 4">
    <name type="scientific">Streptomyces montanisoli</name>
    <dbReference type="NCBI Taxonomy" id="2798581"/>
    <lineage>
        <taxon>Bacteria</taxon>
        <taxon>Bacillati</taxon>
        <taxon>Actinomycetota</taxon>
        <taxon>Actinomycetes</taxon>
        <taxon>Kitasatosporales</taxon>
        <taxon>Streptomycetaceae</taxon>
        <taxon>Streptomyces</taxon>
    </lineage>
</organism>
<accession>A0A940RVE0</accession>
<dbReference type="RefSeq" id="WP_209340693.1">
    <property type="nucleotide sequence ID" value="NZ_JAGIQL010000056.1"/>
</dbReference>
<evidence type="ECO:0000313" key="4">
    <source>
        <dbReference type="Proteomes" id="UP000670475"/>
    </source>
</evidence>
<keyword evidence="4" id="KW-1185">Reference proteome</keyword>
<dbReference type="GO" id="GO:0005829">
    <property type="term" value="C:cytosol"/>
    <property type="evidence" value="ECO:0007669"/>
    <property type="project" value="TreeGrafter"/>
</dbReference>
<dbReference type="GO" id="GO:0019239">
    <property type="term" value="F:deaminase activity"/>
    <property type="evidence" value="ECO:0007669"/>
    <property type="project" value="TreeGrafter"/>
</dbReference>
<dbReference type="PANTHER" id="PTHR11803:SF58">
    <property type="entry name" value="PROTEIN HMF1-RELATED"/>
    <property type="match status" value="1"/>
</dbReference>
<dbReference type="Pfam" id="PF01042">
    <property type="entry name" value="Ribonuc_L-PSP"/>
    <property type="match status" value="1"/>
</dbReference>
<dbReference type="Proteomes" id="UP000670475">
    <property type="component" value="Unassembled WGS sequence"/>
</dbReference>
<dbReference type="AlphaFoldDB" id="A0A940RVE0"/>
<dbReference type="EMBL" id="JAGIQL010000056">
    <property type="protein sequence ID" value="MBP0458947.1"/>
    <property type="molecule type" value="Genomic_DNA"/>
</dbReference>
<comment type="similarity">
    <text evidence="1">Belongs to the RutC family.</text>
</comment>
<comment type="caution">
    <text evidence="3">The sequence shown here is derived from an EMBL/GenBank/DDBJ whole genome shotgun (WGS) entry which is preliminary data.</text>
</comment>
<dbReference type="InterPro" id="IPR035959">
    <property type="entry name" value="RutC-like_sf"/>
</dbReference>
<dbReference type="CDD" id="cd00448">
    <property type="entry name" value="YjgF_YER057c_UK114_family"/>
    <property type="match status" value="1"/>
</dbReference>
<proteinExistence type="inferred from homology"/>
<dbReference type="PANTHER" id="PTHR11803">
    <property type="entry name" value="2-IMINOBUTANOATE/2-IMINOPROPANOATE DEAMINASE RIDA"/>
    <property type="match status" value="1"/>
</dbReference>
<name>A0A940RVE0_9ACTN</name>
<sequence length="154" mass="15271">MAERAIVSGLFPPPGYAHTAVVGSGRRLVFLAGAVPLDADGALVGEGDFEAQARQVLANLEAALAAEGCVLADVVATHVYVVSGHTGDLSRVWDVVRASGLTLGPHTSTLLGVACLGYTGQLVEITAVAEAPEGPEPGRGPGPGSGPGPEPGAA</sequence>
<feature type="compositionally biased region" description="Pro residues" evidence="2">
    <location>
        <begin position="134"/>
        <end position="154"/>
    </location>
</feature>
<reference evidence="3" key="1">
    <citation type="submission" date="2021-03" db="EMBL/GenBank/DDBJ databases">
        <title>Whole genome sequence of Streptomyces bomunensis MMS17-BM035.</title>
        <authorList>
            <person name="Lee J.H."/>
        </authorList>
    </citation>
    <scope>NUCLEOTIDE SEQUENCE</scope>
    <source>
        <strain evidence="3">MMS17-BM035</strain>
    </source>
</reference>
<feature type="region of interest" description="Disordered" evidence="2">
    <location>
        <begin position="130"/>
        <end position="154"/>
    </location>
</feature>
<gene>
    <name evidence="3" type="ORF">JFN87_15765</name>
</gene>
<dbReference type="SUPFAM" id="SSF55298">
    <property type="entry name" value="YjgF-like"/>
    <property type="match status" value="1"/>
</dbReference>
<dbReference type="Gene3D" id="3.30.1330.40">
    <property type="entry name" value="RutC-like"/>
    <property type="match status" value="1"/>
</dbReference>
<evidence type="ECO:0000313" key="3">
    <source>
        <dbReference type="EMBL" id="MBP0458947.1"/>
    </source>
</evidence>
<evidence type="ECO:0000256" key="1">
    <source>
        <dbReference type="ARBA" id="ARBA00010552"/>
    </source>
</evidence>
<dbReference type="InterPro" id="IPR006175">
    <property type="entry name" value="YjgF/YER057c/UK114"/>
</dbReference>